<dbReference type="EMBL" id="MFJR01000014">
    <property type="protein sequence ID" value="OGG26030.1"/>
    <property type="molecule type" value="Genomic_DNA"/>
</dbReference>
<reference evidence="2 3" key="1">
    <citation type="journal article" date="2016" name="Nat. Commun.">
        <title>Thousands of microbial genomes shed light on interconnected biogeochemical processes in an aquifer system.</title>
        <authorList>
            <person name="Anantharaman K."/>
            <person name="Brown C.T."/>
            <person name="Hug L.A."/>
            <person name="Sharon I."/>
            <person name="Castelle C.J."/>
            <person name="Probst A.J."/>
            <person name="Thomas B.C."/>
            <person name="Singh A."/>
            <person name="Wilkins M.J."/>
            <person name="Karaoz U."/>
            <person name="Brodie E.L."/>
            <person name="Williams K.H."/>
            <person name="Hubbard S.S."/>
            <person name="Banfield J.F."/>
        </authorList>
    </citation>
    <scope>NUCLEOTIDE SEQUENCE [LARGE SCALE GENOMIC DNA]</scope>
</reference>
<evidence type="ECO:0000313" key="2">
    <source>
        <dbReference type="EMBL" id="OGG26030.1"/>
    </source>
</evidence>
<sequence>MRKRRGVALSCELLLKTKADRRGQQIKGDDSMNTIKRGIGYVLYLMFDSEVSIFVLPIVAGLLFAGAMYLFVAIADPEAVRNTLKVILATPAP</sequence>
<feature type="transmembrane region" description="Helical" evidence="1">
    <location>
        <begin position="51"/>
        <end position="75"/>
    </location>
</feature>
<evidence type="ECO:0000256" key="1">
    <source>
        <dbReference type="SAM" id="Phobius"/>
    </source>
</evidence>
<dbReference type="AlphaFoldDB" id="A0A1F6AMU9"/>
<dbReference type="Proteomes" id="UP000176609">
    <property type="component" value="Unassembled WGS sequence"/>
</dbReference>
<protein>
    <submittedName>
        <fullName evidence="2">Uncharacterized protein</fullName>
    </submittedName>
</protein>
<keyword evidence="1" id="KW-1133">Transmembrane helix</keyword>
<proteinExistence type="predicted"/>
<organism evidence="2 3">
    <name type="scientific">Candidatus Gottesmanbacteria bacterium RIFCSPLOWO2_01_FULL_39_12b</name>
    <dbReference type="NCBI Taxonomy" id="1798388"/>
    <lineage>
        <taxon>Bacteria</taxon>
        <taxon>Candidatus Gottesmaniibacteriota</taxon>
    </lineage>
</organism>
<comment type="caution">
    <text evidence="2">The sequence shown here is derived from an EMBL/GenBank/DDBJ whole genome shotgun (WGS) entry which is preliminary data.</text>
</comment>
<keyword evidence="1" id="KW-0812">Transmembrane</keyword>
<evidence type="ECO:0000313" key="3">
    <source>
        <dbReference type="Proteomes" id="UP000176609"/>
    </source>
</evidence>
<name>A0A1F6AMU9_9BACT</name>
<accession>A0A1F6AMU9</accession>
<gene>
    <name evidence="2" type="ORF">A2960_05755</name>
</gene>
<keyword evidence="1" id="KW-0472">Membrane</keyword>